<organism evidence="7 8">
    <name type="scientific">Vagococcus allomyrinae</name>
    <dbReference type="NCBI Taxonomy" id="2794353"/>
    <lineage>
        <taxon>Bacteria</taxon>
        <taxon>Bacillati</taxon>
        <taxon>Bacillota</taxon>
        <taxon>Bacilli</taxon>
        <taxon>Lactobacillales</taxon>
        <taxon>Enterococcaceae</taxon>
        <taxon>Vagococcus</taxon>
    </lineage>
</organism>
<evidence type="ECO:0000256" key="1">
    <source>
        <dbReference type="ARBA" id="ARBA00023224"/>
    </source>
</evidence>
<dbReference type="Gene3D" id="6.10.340.10">
    <property type="match status" value="1"/>
</dbReference>
<dbReference type="CDD" id="cd12913">
    <property type="entry name" value="PDC1_MCP_like"/>
    <property type="match status" value="1"/>
</dbReference>
<dbReference type="PANTHER" id="PTHR32089:SF112">
    <property type="entry name" value="LYSOZYME-LIKE PROTEIN-RELATED"/>
    <property type="match status" value="1"/>
</dbReference>
<dbReference type="InterPro" id="IPR003660">
    <property type="entry name" value="HAMP_dom"/>
</dbReference>
<dbReference type="AlphaFoldDB" id="A0A940PBZ9"/>
<dbReference type="PROSITE" id="PS50885">
    <property type="entry name" value="HAMP"/>
    <property type="match status" value="1"/>
</dbReference>
<dbReference type="SUPFAM" id="SSF58104">
    <property type="entry name" value="Methyl-accepting chemotaxis protein (MCP) signaling domain"/>
    <property type="match status" value="1"/>
</dbReference>
<evidence type="ECO:0000313" key="7">
    <source>
        <dbReference type="EMBL" id="MBP1039938.1"/>
    </source>
</evidence>
<dbReference type="GO" id="GO:0016020">
    <property type="term" value="C:membrane"/>
    <property type="evidence" value="ECO:0007669"/>
    <property type="project" value="InterPro"/>
</dbReference>
<keyword evidence="4" id="KW-0812">Transmembrane</keyword>
<dbReference type="Proteomes" id="UP000674938">
    <property type="component" value="Unassembled WGS sequence"/>
</dbReference>
<reference evidence="7" key="1">
    <citation type="submission" date="2020-12" db="EMBL/GenBank/DDBJ databases">
        <title>Vagococcus allomyrinae sp. nov. and Enterococcus lavae sp. nov., isolated from the larvae of Allomyrina dichotoma.</title>
        <authorList>
            <person name="Lee S.D."/>
        </authorList>
    </citation>
    <scope>NUCLEOTIDE SEQUENCE</scope>
    <source>
        <strain evidence="7">BWB3-3</strain>
    </source>
</reference>
<proteinExistence type="inferred from homology"/>
<evidence type="ECO:0000256" key="2">
    <source>
        <dbReference type="ARBA" id="ARBA00029447"/>
    </source>
</evidence>
<dbReference type="Pfam" id="PF00015">
    <property type="entry name" value="MCPsignal"/>
    <property type="match status" value="1"/>
</dbReference>
<keyword evidence="8" id="KW-1185">Reference proteome</keyword>
<feature type="domain" description="Methyl-accepting transducer" evidence="5">
    <location>
        <begin position="398"/>
        <end position="662"/>
    </location>
</feature>
<evidence type="ECO:0000259" key="6">
    <source>
        <dbReference type="PROSITE" id="PS50885"/>
    </source>
</evidence>
<protein>
    <submittedName>
        <fullName evidence="7">Methyl-accepting chemotaxis protein</fullName>
    </submittedName>
</protein>
<comment type="caution">
    <text evidence="7">The sequence shown here is derived from an EMBL/GenBank/DDBJ whole genome shotgun (WGS) entry which is preliminary data.</text>
</comment>
<dbReference type="PROSITE" id="PS50111">
    <property type="entry name" value="CHEMOTAXIS_TRANSDUC_2"/>
    <property type="match status" value="1"/>
</dbReference>
<sequence>MKGKKKGLTTVISLNIIPIILVILMTISIVGYMFATKIIQKQVTTQMETKLNETAESINTILQNQQALAQSTAKSVETSLGKLTEADYENLLMKQLPLYAETYGMGIWFEPFTVGERKQFAPFAHKEESKILADRSYSVGLDRIWETEWYVVGKASETGGWTKSYKDPKTNVGMVTTAYPMYQGEKFIGVTTVDIDLSSIQRLIANLKIDFAGKAVLVDTDGTYLGGVAKEQVMTQKISNNANKSLAASGKEMLKAKSGQSQYKDKNGKERFYYQTLELNGWKIGISVNESQLKADSNRLLLIFIGISLLGIAIVTLVIWRFASRLGKAAKTYSQIAQSVSAGNLMNEFAEADLARQDELGEIGRSLQEMQFNLKEVVQSFQLAATQIDDNAQNLSSFSQEMAATAETVAVSVSDVSMGTGNQYEKLKTVDQIVASFSQMISFMAGAIHEVGDSSQNINQLANRSQGGMTELMDSFETLDRSIKELIQRVDSVGSNMKQVNEMTELINGIAEQTNLLALNAAIEAARAGESGRGFAVVADEIRKLAEKSKGSAETIQTLIDDVYADTEGMISSTASVDQEITSQRKHIAVATRSFNGIIKAVEEMVPKIATAEESAIAINDSRETILKEVSETREIAETVSESAEEIAASAEEMSASTEEVSAAAMNLGQMTNEMREQIKFFTI</sequence>
<keyword evidence="4" id="KW-0472">Membrane</keyword>
<feature type="transmembrane region" description="Helical" evidence="4">
    <location>
        <begin position="12"/>
        <end position="35"/>
    </location>
</feature>
<keyword evidence="4" id="KW-1133">Transmembrane helix</keyword>
<keyword evidence="1 3" id="KW-0807">Transducer</keyword>
<dbReference type="Gene3D" id="3.30.450.20">
    <property type="entry name" value="PAS domain"/>
    <property type="match status" value="2"/>
</dbReference>
<dbReference type="Pfam" id="PF22673">
    <property type="entry name" value="MCP-like_PDC_1"/>
    <property type="match status" value="1"/>
</dbReference>
<dbReference type="InterPro" id="IPR004089">
    <property type="entry name" value="MCPsignal_dom"/>
</dbReference>
<feature type="domain" description="HAMP" evidence="6">
    <location>
        <begin position="324"/>
        <end position="379"/>
    </location>
</feature>
<feature type="transmembrane region" description="Helical" evidence="4">
    <location>
        <begin position="300"/>
        <end position="323"/>
    </location>
</feature>
<gene>
    <name evidence="7" type="ORF">I6N95_02825</name>
</gene>
<dbReference type="GO" id="GO:0007165">
    <property type="term" value="P:signal transduction"/>
    <property type="evidence" value="ECO:0007669"/>
    <property type="project" value="UniProtKB-KW"/>
</dbReference>
<evidence type="ECO:0000313" key="8">
    <source>
        <dbReference type="Proteomes" id="UP000674938"/>
    </source>
</evidence>
<evidence type="ECO:0000256" key="4">
    <source>
        <dbReference type="SAM" id="Phobius"/>
    </source>
</evidence>
<dbReference type="Gene3D" id="1.10.287.950">
    <property type="entry name" value="Methyl-accepting chemotaxis protein"/>
    <property type="match status" value="1"/>
</dbReference>
<comment type="similarity">
    <text evidence="2">Belongs to the methyl-accepting chemotaxis (MCP) protein family.</text>
</comment>
<dbReference type="CDD" id="cd12912">
    <property type="entry name" value="PDC2_MCP_like"/>
    <property type="match status" value="1"/>
</dbReference>
<evidence type="ECO:0000256" key="3">
    <source>
        <dbReference type="PROSITE-ProRule" id="PRU00284"/>
    </source>
</evidence>
<dbReference type="EMBL" id="JAEEGA010000002">
    <property type="protein sequence ID" value="MBP1039938.1"/>
    <property type="molecule type" value="Genomic_DNA"/>
</dbReference>
<name>A0A940PBZ9_9ENTE</name>
<evidence type="ECO:0000259" key="5">
    <source>
        <dbReference type="PROSITE" id="PS50111"/>
    </source>
</evidence>
<dbReference type="PANTHER" id="PTHR32089">
    <property type="entry name" value="METHYL-ACCEPTING CHEMOTAXIS PROTEIN MCPB"/>
    <property type="match status" value="1"/>
</dbReference>
<dbReference type="SMART" id="SM00283">
    <property type="entry name" value="MA"/>
    <property type="match status" value="1"/>
</dbReference>
<dbReference type="RefSeq" id="WP_209524842.1">
    <property type="nucleotide sequence ID" value="NZ_JAEEGA010000002.1"/>
</dbReference>
<accession>A0A940PBZ9</accession>